<comment type="caution">
    <text evidence="1">The sequence shown here is derived from an EMBL/GenBank/DDBJ whole genome shotgun (WGS) entry which is preliminary data.</text>
</comment>
<organism evidence="1 2">
    <name type="scientific">Dermatophagoides pteronyssinus</name>
    <name type="common">European house dust mite</name>
    <dbReference type="NCBI Taxonomy" id="6956"/>
    <lineage>
        <taxon>Eukaryota</taxon>
        <taxon>Metazoa</taxon>
        <taxon>Ecdysozoa</taxon>
        <taxon>Arthropoda</taxon>
        <taxon>Chelicerata</taxon>
        <taxon>Arachnida</taxon>
        <taxon>Acari</taxon>
        <taxon>Acariformes</taxon>
        <taxon>Sarcoptiformes</taxon>
        <taxon>Astigmata</taxon>
        <taxon>Psoroptidia</taxon>
        <taxon>Analgoidea</taxon>
        <taxon>Pyroglyphidae</taxon>
        <taxon>Dermatophagoidinae</taxon>
        <taxon>Dermatophagoides</taxon>
    </lineage>
</organism>
<accession>A0ABQ8JNR3</accession>
<sequence length="59" mass="7086">MTLRLVQTIQSCATRCKVIFVHDKGFRKEKHAVYMYDRHQGQIDKSKKKTIFFEELCHN</sequence>
<dbReference type="Proteomes" id="UP000887458">
    <property type="component" value="Unassembled WGS sequence"/>
</dbReference>
<dbReference type="EMBL" id="NJHN03000030">
    <property type="protein sequence ID" value="KAH9424077.1"/>
    <property type="molecule type" value="Genomic_DNA"/>
</dbReference>
<reference evidence="1 2" key="2">
    <citation type="journal article" date="2022" name="Mol. Biol. Evol.">
        <title>Comparative Genomics Reveals Insights into the Divergent Evolution of Astigmatic Mites and Household Pest Adaptations.</title>
        <authorList>
            <person name="Xiong Q."/>
            <person name="Wan A.T."/>
            <person name="Liu X."/>
            <person name="Fung C.S."/>
            <person name="Xiao X."/>
            <person name="Malainual N."/>
            <person name="Hou J."/>
            <person name="Wang L."/>
            <person name="Wang M."/>
            <person name="Yang K.Y."/>
            <person name="Cui Y."/>
            <person name="Leung E.L."/>
            <person name="Nong W."/>
            <person name="Shin S.K."/>
            <person name="Au S.W."/>
            <person name="Jeong K.Y."/>
            <person name="Chew F.T."/>
            <person name="Hui J.H."/>
            <person name="Leung T.F."/>
            <person name="Tungtrongchitr A."/>
            <person name="Zhong N."/>
            <person name="Liu Z."/>
            <person name="Tsui S.K."/>
        </authorList>
    </citation>
    <scope>NUCLEOTIDE SEQUENCE [LARGE SCALE GENOMIC DNA]</scope>
    <source>
        <strain evidence="1">Derp</strain>
    </source>
</reference>
<proteinExistence type="predicted"/>
<evidence type="ECO:0000313" key="1">
    <source>
        <dbReference type="EMBL" id="KAH9424077.1"/>
    </source>
</evidence>
<name>A0ABQ8JNR3_DERPT</name>
<evidence type="ECO:0000313" key="2">
    <source>
        <dbReference type="Proteomes" id="UP000887458"/>
    </source>
</evidence>
<reference evidence="1 2" key="1">
    <citation type="journal article" date="2018" name="J. Allergy Clin. Immunol.">
        <title>High-quality assembly of Dermatophagoides pteronyssinus genome and transcriptome reveals a wide range of novel allergens.</title>
        <authorList>
            <person name="Liu X.Y."/>
            <person name="Yang K.Y."/>
            <person name="Wang M.Q."/>
            <person name="Kwok J.S."/>
            <person name="Zeng X."/>
            <person name="Yang Z."/>
            <person name="Xiao X.J."/>
            <person name="Lau C.P."/>
            <person name="Li Y."/>
            <person name="Huang Z.M."/>
            <person name="Ba J.G."/>
            <person name="Yim A.K."/>
            <person name="Ouyang C.Y."/>
            <person name="Ngai S.M."/>
            <person name="Chan T.F."/>
            <person name="Leung E.L."/>
            <person name="Liu L."/>
            <person name="Liu Z.G."/>
            <person name="Tsui S.K."/>
        </authorList>
    </citation>
    <scope>NUCLEOTIDE SEQUENCE [LARGE SCALE GENOMIC DNA]</scope>
    <source>
        <strain evidence="1">Derp</strain>
    </source>
</reference>
<keyword evidence="2" id="KW-1185">Reference proteome</keyword>
<protein>
    <submittedName>
        <fullName evidence="1">Uncharacterized protein</fullName>
    </submittedName>
</protein>
<gene>
    <name evidence="1" type="ORF">DERP_008925</name>
</gene>